<evidence type="ECO:0000313" key="1">
    <source>
        <dbReference type="EMBL" id="RNA13120.1"/>
    </source>
</evidence>
<sequence length="75" mass="8840">MATALIQDNTVSSSSENVLVYQDTRDDVDLDIESETLQRKRKRSKALDDLNKIGNWRKQRKHYTWYNAGIMDVMY</sequence>
<evidence type="ECO:0000313" key="2">
    <source>
        <dbReference type="Proteomes" id="UP000276133"/>
    </source>
</evidence>
<organism evidence="1 2">
    <name type="scientific">Brachionus plicatilis</name>
    <name type="common">Marine rotifer</name>
    <name type="synonym">Brachionus muelleri</name>
    <dbReference type="NCBI Taxonomy" id="10195"/>
    <lineage>
        <taxon>Eukaryota</taxon>
        <taxon>Metazoa</taxon>
        <taxon>Spiralia</taxon>
        <taxon>Gnathifera</taxon>
        <taxon>Rotifera</taxon>
        <taxon>Eurotatoria</taxon>
        <taxon>Monogononta</taxon>
        <taxon>Pseudotrocha</taxon>
        <taxon>Ploima</taxon>
        <taxon>Brachionidae</taxon>
        <taxon>Brachionus</taxon>
    </lineage>
</organism>
<protein>
    <submittedName>
        <fullName evidence="1">Uncharacterized protein</fullName>
    </submittedName>
</protein>
<dbReference type="EMBL" id="REGN01005505">
    <property type="protein sequence ID" value="RNA13120.1"/>
    <property type="molecule type" value="Genomic_DNA"/>
</dbReference>
<gene>
    <name evidence="1" type="ORF">BpHYR1_020103</name>
</gene>
<name>A0A3M7QP64_BRAPC</name>
<comment type="caution">
    <text evidence="1">The sequence shown here is derived from an EMBL/GenBank/DDBJ whole genome shotgun (WGS) entry which is preliminary data.</text>
</comment>
<keyword evidence="2" id="KW-1185">Reference proteome</keyword>
<dbReference type="AlphaFoldDB" id="A0A3M7QP64"/>
<dbReference type="Proteomes" id="UP000276133">
    <property type="component" value="Unassembled WGS sequence"/>
</dbReference>
<accession>A0A3M7QP64</accession>
<reference evidence="1 2" key="1">
    <citation type="journal article" date="2018" name="Sci. Rep.">
        <title>Genomic signatures of local adaptation to the degree of environmental predictability in rotifers.</title>
        <authorList>
            <person name="Franch-Gras L."/>
            <person name="Hahn C."/>
            <person name="Garcia-Roger E.M."/>
            <person name="Carmona M.J."/>
            <person name="Serra M."/>
            <person name="Gomez A."/>
        </authorList>
    </citation>
    <scope>NUCLEOTIDE SEQUENCE [LARGE SCALE GENOMIC DNA]</scope>
    <source>
        <strain evidence="1">HYR1</strain>
    </source>
</reference>
<proteinExistence type="predicted"/>